<dbReference type="PROSITE" id="PS51257">
    <property type="entry name" value="PROKAR_LIPOPROTEIN"/>
    <property type="match status" value="1"/>
</dbReference>
<feature type="chain" id="PRO_5028802971" evidence="1">
    <location>
        <begin position="20"/>
        <end position="305"/>
    </location>
</feature>
<evidence type="ECO:0000256" key="1">
    <source>
        <dbReference type="SAM" id="SignalP"/>
    </source>
</evidence>
<dbReference type="KEGG" id="emv:HQR01_10440"/>
<dbReference type="Proteomes" id="UP000504693">
    <property type="component" value="Chromosome"/>
</dbReference>
<dbReference type="AlphaFoldDB" id="A0A7D4BBC1"/>
<dbReference type="InterPro" id="IPR001279">
    <property type="entry name" value="Metallo-B-lactamas"/>
</dbReference>
<dbReference type="NCBIfam" id="NF012229">
    <property type="entry name" value="bla_class_B_core"/>
    <property type="match status" value="1"/>
</dbReference>
<dbReference type="Gene3D" id="3.60.15.10">
    <property type="entry name" value="Ribonuclease Z/Hydroxyacylglutathione hydrolase-like"/>
    <property type="match status" value="1"/>
</dbReference>
<dbReference type="EMBL" id="CP053921">
    <property type="protein sequence ID" value="QKG71746.1"/>
    <property type="molecule type" value="Genomic_DNA"/>
</dbReference>
<feature type="domain" description="Metallo-beta-lactamase" evidence="2">
    <location>
        <begin position="69"/>
        <end position="261"/>
    </location>
</feature>
<sequence length="305" mass="32935">MFARIAGIALCAAGMLGCAAVRPISAPGVPWAETEPLSWKTTCEDWDEWDKPGPPYQIYGGVYYVGTCGITSLLLVSDSGHVLIDSGTDTGAQVVIANIKKLGFDPHDVKYLLTSHEHFDHVGGIARLQAATGATILANAPTSTVLRSGKPSEDDPQVHSHHPSFPAVIGEIRLLSDQEVLSIGGREIHSLPTPGHSPGALSWSWLEIDRDTGELMVYADSLSPISSDSYKFSDHPEYVESYRKGIETIRSFGRCLLMTPHPSASKMPERIVATGLRRGVSLACTEYANTIEARLDKRLADETAP</sequence>
<dbReference type="PANTHER" id="PTHR42951">
    <property type="entry name" value="METALLO-BETA-LACTAMASE DOMAIN-CONTAINING"/>
    <property type="match status" value="1"/>
</dbReference>
<protein>
    <submittedName>
        <fullName evidence="3">Subclass B3 metallo-beta-lactamase</fullName>
    </submittedName>
</protein>
<dbReference type="SMART" id="SM00849">
    <property type="entry name" value="Lactamase_B"/>
    <property type="match status" value="1"/>
</dbReference>
<gene>
    <name evidence="3" type="primary">bla</name>
    <name evidence="3" type="ORF">HQR01_10440</name>
</gene>
<dbReference type="SUPFAM" id="SSF56281">
    <property type="entry name" value="Metallo-hydrolase/oxidoreductase"/>
    <property type="match status" value="1"/>
</dbReference>
<organism evidence="3 4">
    <name type="scientific">Erythrobacter mangrovi</name>
    <dbReference type="NCBI Taxonomy" id="2739433"/>
    <lineage>
        <taxon>Bacteria</taxon>
        <taxon>Pseudomonadati</taxon>
        <taxon>Pseudomonadota</taxon>
        <taxon>Alphaproteobacteria</taxon>
        <taxon>Sphingomonadales</taxon>
        <taxon>Erythrobacteraceae</taxon>
        <taxon>Erythrobacter/Porphyrobacter group</taxon>
        <taxon>Erythrobacter</taxon>
    </lineage>
</organism>
<dbReference type="InterPro" id="IPR036866">
    <property type="entry name" value="RibonucZ/Hydroxyglut_hydro"/>
</dbReference>
<dbReference type="RefSeq" id="WP_173214814.1">
    <property type="nucleotide sequence ID" value="NZ_CP053921.1"/>
</dbReference>
<keyword evidence="4" id="KW-1185">Reference proteome</keyword>
<reference evidence="3 4" key="1">
    <citation type="submission" date="2020-05" db="EMBL/GenBank/DDBJ databases">
        <title>Erythrobacter mangrovi sp. nov., isolated from rhizosphere soil of mangrove plant (Kandelia candel).</title>
        <authorList>
            <person name="Ye Y.H."/>
        </authorList>
    </citation>
    <scope>NUCLEOTIDE SEQUENCE [LARGE SCALE GENOMIC DNA]</scope>
    <source>
        <strain evidence="3 4">EB310</strain>
    </source>
</reference>
<dbReference type="Pfam" id="PF00753">
    <property type="entry name" value="Lactamase_B"/>
    <property type="match status" value="1"/>
</dbReference>
<feature type="signal peptide" evidence="1">
    <location>
        <begin position="1"/>
        <end position="19"/>
    </location>
</feature>
<name>A0A7D4BBC1_9SPHN</name>
<evidence type="ECO:0000313" key="3">
    <source>
        <dbReference type="EMBL" id="QKG71746.1"/>
    </source>
</evidence>
<dbReference type="InterPro" id="IPR050855">
    <property type="entry name" value="NDM-1-like"/>
</dbReference>
<dbReference type="NCBIfam" id="NF033105">
    <property type="entry name" value="bla_subclass_B3"/>
    <property type="match status" value="1"/>
</dbReference>
<accession>A0A7D4BBC1</accession>
<keyword evidence="1" id="KW-0732">Signal</keyword>
<evidence type="ECO:0000313" key="4">
    <source>
        <dbReference type="Proteomes" id="UP000504693"/>
    </source>
</evidence>
<evidence type="ECO:0000259" key="2">
    <source>
        <dbReference type="SMART" id="SM00849"/>
    </source>
</evidence>
<dbReference type="PANTHER" id="PTHR42951:SF17">
    <property type="entry name" value="METALLO-BETA-LACTAMASE DOMAIN-CONTAINING PROTEIN"/>
    <property type="match status" value="1"/>
</dbReference>
<proteinExistence type="predicted"/>